<proteinExistence type="predicted"/>
<dbReference type="AlphaFoldDB" id="A0A2M8G108"/>
<dbReference type="Proteomes" id="UP000229674">
    <property type="component" value="Unassembled WGS sequence"/>
</dbReference>
<gene>
    <name evidence="2" type="ORF">CO020_01325</name>
</gene>
<reference evidence="3" key="1">
    <citation type="submission" date="2017-09" db="EMBL/GenBank/DDBJ databases">
        <title>Depth-based differentiation of microbial function through sediment-hosted aquifers and enrichment of novel symbionts in the deep terrestrial subsurface.</title>
        <authorList>
            <person name="Probst A.J."/>
            <person name="Ladd B."/>
            <person name="Jarett J.K."/>
            <person name="Geller-Mcgrath D.E."/>
            <person name="Sieber C.M.K."/>
            <person name="Emerson J.B."/>
            <person name="Anantharaman K."/>
            <person name="Thomas B.C."/>
            <person name="Malmstrom R."/>
            <person name="Stieglmeier M."/>
            <person name="Klingl A."/>
            <person name="Woyke T."/>
            <person name="Ryan C.M."/>
            <person name="Banfield J.F."/>
        </authorList>
    </citation>
    <scope>NUCLEOTIDE SEQUENCE [LARGE SCALE GENOMIC DNA]</scope>
</reference>
<keyword evidence="1" id="KW-1133">Transmembrane helix</keyword>
<evidence type="ECO:0000256" key="1">
    <source>
        <dbReference type="SAM" id="Phobius"/>
    </source>
</evidence>
<comment type="caution">
    <text evidence="2">The sequence shown here is derived from an EMBL/GenBank/DDBJ whole genome shotgun (WGS) entry which is preliminary data.</text>
</comment>
<keyword evidence="1" id="KW-0812">Transmembrane</keyword>
<accession>A0A2M8G108</accession>
<name>A0A2M8G108_9BACT</name>
<dbReference type="EMBL" id="PFQX01000049">
    <property type="protein sequence ID" value="PJC65320.1"/>
    <property type="molecule type" value="Genomic_DNA"/>
</dbReference>
<protein>
    <submittedName>
        <fullName evidence="2">Uncharacterized protein</fullName>
    </submittedName>
</protein>
<feature type="transmembrane region" description="Helical" evidence="1">
    <location>
        <begin position="12"/>
        <end position="35"/>
    </location>
</feature>
<evidence type="ECO:0000313" key="3">
    <source>
        <dbReference type="Proteomes" id="UP000229674"/>
    </source>
</evidence>
<keyword evidence="1" id="KW-0472">Membrane</keyword>
<evidence type="ECO:0000313" key="2">
    <source>
        <dbReference type="EMBL" id="PJC65320.1"/>
    </source>
</evidence>
<sequence length="66" mass="7030">MTKRRFGKSEIWMFVGAALTLAITVAAVVLSLGFVSTNLYRALSPGENAEAAVHFDIAGYNALGLQ</sequence>
<organism evidence="2 3">
    <name type="scientific">Candidatus Colwellbacteria bacterium CG_4_9_14_0_2_um_filter_50_12</name>
    <dbReference type="NCBI Taxonomy" id="1974538"/>
    <lineage>
        <taxon>Bacteria</taxon>
        <taxon>Candidatus Colwelliibacteriota</taxon>
    </lineage>
</organism>